<evidence type="ECO:0000313" key="3">
    <source>
        <dbReference type="RefSeq" id="XP_022728529.1"/>
    </source>
</evidence>
<protein>
    <submittedName>
        <fullName evidence="3">Uncharacterized protein LOC111284049</fullName>
    </submittedName>
    <submittedName>
        <fullName evidence="4">Uncharacterized protein LOC111284127</fullName>
    </submittedName>
</protein>
<name>A0A6P5XJL0_DURZI</name>
<dbReference type="RefSeq" id="XP_022728584.1">
    <property type="nucleotide sequence ID" value="XM_022872849.1"/>
</dbReference>
<feature type="domain" description="DUF2921" evidence="1">
    <location>
        <begin position="7"/>
        <end position="102"/>
    </location>
</feature>
<reference evidence="3 4" key="1">
    <citation type="submission" date="2025-04" db="UniProtKB">
        <authorList>
            <consortium name="RefSeq"/>
        </authorList>
    </citation>
    <scope>IDENTIFICATION</scope>
    <source>
        <tissue evidence="3 4">Fruit stalk</tissue>
    </source>
</reference>
<organism evidence="2 4">
    <name type="scientific">Durio zibethinus</name>
    <name type="common">Durian</name>
    <dbReference type="NCBI Taxonomy" id="66656"/>
    <lineage>
        <taxon>Eukaryota</taxon>
        <taxon>Viridiplantae</taxon>
        <taxon>Streptophyta</taxon>
        <taxon>Embryophyta</taxon>
        <taxon>Tracheophyta</taxon>
        <taxon>Spermatophyta</taxon>
        <taxon>Magnoliopsida</taxon>
        <taxon>eudicotyledons</taxon>
        <taxon>Gunneridae</taxon>
        <taxon>Pentapetalae</taxon>
        <taxon>rosids</taxon>
        <taxon>malvids</taxon>
        <taxon>Malvales</taxon>
        <taxon>Malvaceae</taxon>
        <taxon>Helicteroideae</taxon>
        <taxon>Durio</taxon>
    </lineage>
</organism>
<evidence type="ECO:0000313" key="4">
    <source>
        <dbReference type="RefSeq" id="XP_022728584.1"/>
    </source>
</evidence>
<evidence type="ECO:0000313" key="2">
    <source>
        <dbReference type="Proteomes" id="UP000515121"/>
    </source>
</evidence>
<keyword evidence="2" id="KW-1185">Reference proteome</keyword>
<gene>
    <name evidence="4" type="primary">LOC111284127</name>
    <name evidence="3" type="synonym">LOC111284049</name>
</gene>
<dbReference type="PANTHER" id="PTHR33389">
    <property type="entry name" value="FAMILY PROTEIN, PUTATIVE (DUF2921)-RELATED"/>
    <property type="match status" value="1"/>
</dbReference>
<dbReference type="KEGG" id="dzi:111284127"/>
<accession>A0A6P5XJL0</accession>
<proteinExistence type="predicted"/>
<dbReference type="Pfam" id="PF25333">
    <property type="entry name" value="DUF2921_N"/>
    <property type="match status" value="2"/>
</dbReference>
<dbReference type="Proteomes" id="UP000515121">
    <property type="component" value="Unplaced"/>
</dbReference>
<feature type="domain" description="DUF2921" evidence="1">
    <location>
        <begin position="103"/>
        <end position="253"/>
    </location>
</feature>
<dbReference type="InterPro" id="IPR057425">
    <property type="entry name" value="DUF2921_N"/>
</dbReference>
<dbReference type="AlphaFoldDB" id="A0A6P5XJL0"/>
<sequence>MEASIRYMQDVRCKPTNGHQNASMARVAAVFQAAPASEDQYRMRRSSGLSNMTLATEGIWNSSSGQLCMVGCLGIVDVEGSSLLMKVIRCTSLYHLKVPDQFPNSHPPRVDIQMDIFTLGPLLGRYWHSRNPTTREEDTPYHIKAKHTEKQLLLNVSAQLTTIRKDDSNFSVLFPEGLYDPHFGRMDLVGCRDVPASWKILVQTMDLESGLDCLTEVIVSYSYPPTTALWLVNPTLRISIAGQRNEDDPLYFGMNKLQTLPIMYRKQREEILSRRVLMESAVF</sequence>
<evidence type="ECO:0000259" key="1">
    <source>
        <dbReference type="Pfam" id="PF25333"/>
    </source>
</evidence>
<dbReference type="RefSeq" id="XP_022728529.1">
    <property type="nucleotide sequence ID" value="XM_022872794.1"/>
</dbReference>
<dbReference type="OrthoDB" id="618601at2759"/>
<dbReference type="KEGG" id="dzi:111284049"/>
<dbReference type="PANTHER" id="PTHR33389:SF4">
    <property type="entry name" value="PII, URIDYLYLTRANSFERASE (DUF2921)"/>
    <property type="match status" value="1"/>
</dbReference>
<dbReference type="GeneID" id="111284127"/>